<comment type="caution">
    <text evidence="9">The sequence shown here is derived from an EMBL/GenBank/DDBJ whole genome shotgun (WGS) entry which is preliminary data.</text>
</comment>
<dbReference type="PANTHER" id="PTHR43289">
    <property type="entry name" value="MITOGEN-ACTIVATED PROTEIN KINASE KINASE KINASE 20-RELATED"/>
    <property type="match status" value="1"/>
</dbReference>
<evidence type="ECO:0000313" key="9">
    <source>
        <dbReference type="EMBL" id="PSW19785.1"/>
    </source>
</evidence>
<gene>
    <name evidence="9" type="ORF">C9I98_09970</name>
</gene>
<proteinExistence type="predicted"/>
<keyword evidence="4 5" id="KW-0067">ATP-binding</keyword>
<dbReference type="PROSITE" id="PS50011">
    <property type="entry name" value="PROTEIN_KINASE_DOM"/>
    <property type="match status" value="1"/>
</dbReference>
<keyword evidence="1" id="KW-0808">Transferase</keyword>
<dbReference type="Gene3D" id="1.10.510.10">
    <property type="entry name" value="Transferase(Phosphotransferase) domain 1"/>
    <property type="match status" value="1"/>
</dbReference>
<organism evidence="9 10">
    <name type="scientific">Photobacterium sanctipauli</name>
    <dbReference type="NCBI Taxonomy" id="1342794"/>
    <lineage>
        <taxon>Bacteria</taxon>
        <taxon>Pseudomonadati</taxon>
        <taxon>Pseudomonadota</taxon>
        <taxon>Gammaproteobacteria</taxon>
        <taxon>Vibrionales</taxon>
        <taxon>Vibrionaceae</taxon>
        <taxon>Photobacterium</taxon>
    </lineage>
</organism>
<dbReference type="PROSITE" id="PS00108">
    <property type="entry name" value="PROTEIN_KINASE_ST"/>
    <property type="match status" value="1"/>
</dbReference>
<dbReference type="PROSITE" id="PS00107">
    <property type="entry name" value="PROTEIN_KINASE_ATP"/>
    <property type="match status" value="1"/>
</dbReference>
<dbReference type="InterPro" id="IPR011990">
    <property type="entry name" value="TPR-like_helical_dom_sf"/>
</dbReference>
<dbReference type="SUPFAM" id="SSF48452">
    <property type="entry name" value="TPR-like"/>
    <property type="match status" value="1"/>
</dbReference>
<evidence type="ECO:0000313" key="10">
    <source>
        <dbReference type="Proteomes" id="UP000241771"/>
    </source>
</evidence>
<evidence type="ECO:0000256" key="4">
    <source>
        <dbReference type="ARBA" id="ARBA00022840"/>
    </source>
</evidence>
<evidence type="ECO:0000256" key="6">
    <source>
        <dbReference type="SAM" id="MobiDB-lite"/>
    </source>
</evidence>
<evidence type="ECO:0000256" key="7">
    <source>
        <dbReference type="SAM" id="Phobius"/>
    </source>
</evidence>
<dbReference type="Gene3D" id="1.25.40.10">
    <property type="entry name" value="Tetratricopeptide repeat domain"/>
    <property type="match status" value="1"/>
</dbReference>
<evidence type="ECO:0000256" key="1">
    <source>
        <dbReference type="ARBA" id="ARBA00022679"/>
    </source>
</evidence>
<dbReference type="Pfam" id="PF00069">
    <property type="entry name" value="Pkinase"/>
    <property type="match status" value="1"/>
</dbReference>
<evidence type="ECO:0000256" key="2">
    <source>
        <dbReference type="ARBA" id="ARBA00022741"/>
    </source>
</evidence>
<keyword evidence="2 5" id="KW-0547">Nucleotide-binding</keyword>
<keyword evidence="3" id="KW-0418">Kinase</keyword>
<dbReference type="InterPro" id="IPR017441">
    <property type="entry name" value="Protein_kinase_ATP_BS"/>
</dbReference>
<dbReference type="InterPro" id="IPR000719">
    <property type="entry name" value="Prot_kinase_dom"/>
</dbReference>
<keyword evidence="7" id="KW-0472">Membrane</keyword>
<dbReference type="EMBL" id="PYMA01000005">
    <property type="protein sequence ID" value="PSW19785.1"/>
    <property type="molecule type" value="Genomic_DNA"/>
</dbReference>
<reference evidence="9 10" key="1">
    <citation type="submission" date="2018-01" db="EMBL/GenBank/DDBJ databases">
        <title>Whole genome sequencing of Histamine producing bacteria.</title>
        <authorList>
            <person name="Butler K."/>
        </authorList>
    </citation>
    <scope>NUCLEOTIDE SEQUENCE [LARGE SCALE GENOMIC DNA]</scope>
    <source>
        <strain evidence="9 10">DSM 100436</strain>
    </source>
</reference>
<dbReference type="SUPFAM" id="SSF56112">
    <property type="entry name" value="Protein kinase-like (PK-like)"/>
    <property type="match status" value="1"/>
</dbReference>
<evidence type="ECO:0000256" key="5">
    <source>
        <dbReference type="PROSITE-ProRule" id="PRU10141"/>
    </source>
</evidence>
<dbReference type="RefSeq" id="WP_107271928.1">
    <property type="nucleotide sequence ID" value="NZ_PYMA01000005.1"/>
</dbReference>
<accession>A0A2T3NU93</accession>
<dbReference type="InterPro" id="IPR008271">
    <property type="entry name" value="Ser/Thr_kinase_AS"/>
</dbReference>
<evidence type="ECO:0000256" key="3">
    <source>
        <dbReference type="ARBA" id="ARBA00022777"/>
    </source>
</evidence>
<dbReference type="InterPro" id="IPR011009">
    <property type="entry name" value="Kinase-like_dom_sf"/>
</dbReference>
<feature type="domain" description="Protein kinase" evidence="8">
    <location>
        <begin position="38"/>
        <end position="306"/>
    </location>
</feature>
<keyword evidence="7" id="KW-0812">Transmembrane</keyword>
<protein>
    <recommendedName>
        <fullName evidence="8">Protein kinase domain-containing protein</fullName>
    </recommendedName>
</protein>
<name>A0A2T3NU93_9GAMM</name>
<feature type="binding site" evidence="5">
    <location>
        <position position="73"/>
    </location>
    <ligand>
        <name>ATP</name>
        <dbReference type="ChEBI" id="CHEBI:30616"/>
    </ligand>
</feature>
<dbReference type="GO" id="GO:0005524">
    <property type="term" value="F:ATP binding"/>
    <property type="evidence" value="ECO:0007669"/>
    <property type="project" value="UniProtKB-UniRule"/>
</dbReference>
<dbReference type="Proteomes" id="UP000241771">
    <property type="component" value="Unassembled WGS sequence"/>
</dbReference>
<keyword evidence="10" id="KW-1185">Reference proteome</keyword>
<dbReference type="PANTHER" id="PTHR43289:SF6">
    <property type="entry name" value="SERINE_THREONINE-PROTEIN KINASE NEKL-3"/>
    <property type="match status" value="1"/>
</dbReference>
<sequence>MPSDKTRLMNIDPSSNSDRPDSADKVRYGLGDILKGRFRLEKELGRGGMGSVYKALDLRQQEANERFPWVAVKIMDASTLSSEETLMCLQRETTKSRGLSHPNIVRVFDFDREDNCVFMTMEYLEGVTLDSWIVNNPLPSYQDCMRIWGKIASALEYAHEQGLVHCDFKPNNVFICDNGDVKVIDFGISRVNADVINKATVTRFDISQLGALTPAYASCEMIEALQPVRQDDIYSFAVVMYEMLTGRHPFNGLMATQARAKKLKPERVVQISQSEWKKLSVGLSFNRSQRPVYASELISGGKTKKLHFSKTVKIVMIIFALVMFSTVSYYMFFTRGDTNLDIEVPVVETIPMERYLSESVIEEITFMLSVADAHMGVGNIISPPGNNAYEAYLKVLSLDPKNVEAEKGLSNIADINFKEAKNYILMKDAERAHVAIQRGLKVSPNHKGLNSLMDDLEKLLNE</sequence>
<feature type="region of interest" description="Disordered" evidence="6">
    <location>
        <begin position="1"/>
        <end position="24"/>
    </location>
</feature>
<feature type="transmembrane region" description="Helical" evidence="7">
    <location>
        <begin position="314"/>
        <end position="333"/>
    </location>
</feature>
<dbReference type="GO" id="GO:0004674">
    <property type="term" value="F:protein serine/threonine kinase activity"/>
    <property type="evidence" value="ECO:0007669"/>
    <property type="project" value="TreeGrafter"/>
</dbReference>
<dbReference type="AlphaFoldDB" id="A0A2T3NU93"/>
<evidence type="ECO:0000259" key="8">
    <source>
        <dbReference type="PROSITE" id="PS50011"/>
    </source>
</evidence>
<keyword evidence="7" id="KW-1133">Transmembrane helix</keyword>
<dbReference type="Gene3D" id="3.30.200.20">
    <property type="entry name" value="Phosphorylase Kinase, domain 1"/>
    <property type="match status" value="1"/>
</dbReference>
<dbReference type="CDD" id="cd14014">
    <property type="entry name" value="STKc_PknB_like"/>
    <property type="match status" value="1"/>
</dbReference>